<feature type="chain" id="PRO_5011504992" evidence="6">
    <location>
        <begin position="25"/>
        <end position="512"/>
    </location>
</feature>
<dbReference type="GO" id="GO:0009055">
    <property type="term" value="F:electron transfer activity"/>
    <property type="evidence" value="ECO:0007669"/>
    <property type="project" value="InterPro"/>
</dbReference>
<protein>
    <submittedName>
        <fullName evidence="8">Repeat domain-containing protein</fullName>
    </submittedName>
</protein>
<keyword evidence="9" id="KW-1185">Reference proteome</keyword>
<name>A0A1I5RTF6_9BACT</name>
<dbReference type="PANTHER" id="PTHR44103:SF1">
    <property type="entry name" value="PROPROTEIN CONVERTASE P"/>
    <property type="match status" value="1"/>
</dbReference>
<dbReference type="PROSITE" id="PS51007">
    <property type="entry name" value="CYTC"/>
    <property type="match status" value="1"/>
</dbReference>
<dbReference type="STRING" id="1465490.SAMN05444277_101404"/>
<evidence type="ECO:0000256" key="6">
    <source>
        <dbReference type="SAM" id="SignalP"/>
    </source>
</evidence>
<feature type="domain" description="Cytochrome c" evidence="7">
    <location>
        <begin position="35"/>
        <end position="322"/>
    </location>
</feature>
<dbReference type="RefSeq" id="WP_090653970.1">
    <property type="nucleotide sequence ID" value="NZ_FOXQ01000001.1"/>
</dbReference>
<dbReference type="GO" id="GO:0020037">
    <property type="term" value="F:heme binding"/>
    <property type="evidence" value="ECO:0007669"/>
    <property type="project" value="InterPro"/>
</dbReference>
<dbReference type="InterPro" id="IPR013517">
    <property type="entry name" value="FG-GAP"/>
</dbReference>
<gene>
    <name evidence="8" type="ORF">SAMN05444277_101404</name>
</gene>
<keyword evidence="3 6" id="KW-0732">Signal</keyword>
<dbReference type="SUPFAM" id="SSF46626">
    <property type="entry name" value="Cytochrome c"/>
    <property type="match status" value="1"/>
</dbReference>
<dbReference type="EMBL" id="FOXQ01000001">
    <property type="protein sequence ID" value="SFP61670.1"/>
    <property type="molecule type" value="Genomic_DNA"/>
</dbReference>
<feature type="signal peptide" evidence="6">
    <location>
        <begin position="1"/>
        <end position="24"/>
    </location>
</feature>
<keyword evidence="2 5" id="KW-0479">Metal-binding</keyword>
<evidence type="ECO:0000256" key="1">
    <source>
        <dbReference type="ARBA" id="ARBA00022617"/>
    </source>
</evidence>
<proteinExistence type="predicted"/>
<evidence type="ECO:0000313" key="9">
    <source>
        <dbReference type="Proteomes" id="UP000199031"/>
    </source>
</evidence>
<dbReference type="Proteomes" id="UP000199031">
    <property type="component" value="Unassembled WGS sequence"/>
</dbReference>
<dbReference type="Gene3D" id="1.10.760.10">
    <property type="entry name" value="Cytochrome c-like domain"/>
    <property type="match status" value="1"/>
</dbReference>
<keyword evidence="1 5" id="KW-0349">Heme</keyword>
<evidence type="ECO:0000256" key="2">
    <source>
        <dbReference type="ARBA" id="ARBA00022723"/>
    </source>
</evidence>
<keyword evidence="4 5" id="KW-0408">Iron</keyword>
<evidence type="ECO:0000259" key="7">
    <source>
        <dbReference type="PROSITE" id="PS51007"/>
    </source>
</evidence>
<dbReference type="OrthoDB" id="1391917at2"/>
<dbReference type="InterPro" id="IPR028994">
    <property type="entry name" value="Integrin_alpha_N"/>
</dbReference>
<evidence type="ECO:0000256" key="5">
    <source>
        <dbReference type="PROSITE-ProRule" id="PRU00433"/>
    </source>
</evidence>
<dbReference type="SUPFAM" id="SSF69318">
    <property type="entry name" value="Integrin alpha N-terminal domain"/>
    <property type="match status" value="1"/>
</dbReference>
<dbReference type="InterPro" id="IPR009056">
    <property type="entry name" value="Cyt_c-like_dom"/>
</dbReference>
<dbReference type="Pfam" id="PF13517">
    <property type="entry name" value="FG-GAP_3"/>
    <property type="match status" value="2"/>
</dbReference>
<dbReference type="PROSITE" id="PS51257">
    <property type="entry name" value="PROKAR_LIPOPROTEIN"/>
    <property type="match status" value="1"/>
</dbReference>
<dbReference type="Gene3D" id="2.130.10.130">
    <property type="entry name" value="Integrin alpha, N-terminal"/>
    <property type="match status" value="2"/>
</dbReference>
<organism evidence="8 9">
    <name type="scientific">Parafilimonas terrae</name>
    <dbReference type="NCBI Taxonomy" id="1465490"/>
    <lineage>
        <taxon>Bacteria</taxon>
        <taxon>Pseudomonadati</taxon>
        <taxon>Bacteroidota</taxon>
        <taxon>Chitinophagia</taxon>
        <taxon>Chitinophagales</taxon>
        <taxon>Chitinophagaceae</taxon>
        <taxon>Parafilimonas</taxon>
    </lineage>
</organism>
<evidence type="ECO:0000256" key="3">
    <source>
        <dbReference type="ARBA" id="ARBA00022729"/>
    </source>
</evidence>
<dbReference type="InterPro" id="IPR036909">
    <property type="entry name" value="Cyt_c-like_dom_sf"/>
</dbReference>
<dbReference type="AlphaFoldDB" id="A0A1I5RTF6"/>
<dbReference type="GO" id="GO:0046872">
    <property type="term" value="F:metal ion binding"/>
    <property type="evidence" value="ECO:0007669"/>
    <property type="project" value="UniProtKB-KW"/>
</dbReference>
<reference evidence="8 9" key="1">
    <citation type="submission" date="2016-10" db="EMBL/GenBank/DDBJ databases">
        <authorList>
            <person name="de Groot N.N."/>
        </authorList>
    </citation>
    <scope>NUCLEOTIDE SEQUENCE [LARGE SCALE GENOMIC DNA]</scope>
    <source>
        <strain evidence="8 9">DSM 28286</strain>
    </source>
</reference>
<sequence>MKRTSVLVFIGYLFFISCSQPAFVKNKTHASTPDSSIKKGKILAETFCQSCHSLPDPSLLTAGVWENGVLPAMGPRLGIFEHRYKRYPSNINDPNIGRHYYPPSPLLSNIDWQHIIDYYTALSPDTIALQKRKIPIKTSDALFKAKAPALHTANATTCLVTVDTTEKSIYTSDILNGALYKYNTSLEMIDSLQTGGGIVQLLQAGRQKIACNIGMFPPNNLEAGSIQSILSNNKRMKDSVMYKKLMRPVNISTADLNNDGLQDFVVCEFGYLKGALSWLQHNSNNSYTRHVIKDLPGAIKSVTGDFNNDGKPDIMALFAQGEEGIFLFTNKGDTTFDEEEILRFPPSYGSSYFELDDFNKDGYPDILYTCGDNADYSPELKPYHGVYIFLNDKSNHFKQSYFFHIDGCYKAIAKDFDNDGDLDIATIAFFADYTNEPGEGFVYLKHIGGNNFEPYSLPETENGRWLTMEAADIDKDGRSDLILGNCSVGPTITKSKIDFKQQPPFLLLKNIQ</sequence>
<accession>A0A1I5RTF6</accession>
<evidence type="ECO:0000313" key="8">
    <source>
        <dbReference type="EMBL" id="SFP61670.1"/>
    </source>
</evidence>
<evidence type="ECO:0000256" key="4">
    <source>
        <dbReference type="ARBA" id="ARBA00023004"/>
    </source>
</evidence>
<dbReference type="PANTHER" id="PTHR44103">
    <property type="entry name" value="PROPROTEIN CONVERTASE P"/>
    <property type="match status" value="1"/>
</dbReference>